<feature type="compositionally biased region" description="Acidic residues" evidence="5">
    <location>
        <begin position="171"/>
        <end position="180"/>
    </location>
</feature>
<name>A0A370C2G4_ASPNG</name>
<organism evidence="6 7">
    <name type="scientific">Aspergillus niger ATCC 13496</name>
    <dbReference type="NCBI Taxonomy" id="1353008"/>
    <lineage>
        <taxon>Eukaryota</taxon>
        <taxon>Fungi</taxon>
        <taxon>Dikarya</taxon>
        <taxon>Ascomycota</taxon>
        <taxon>Pezizomycotina</taxon>
        <taxon>Eurotiomycetes</taxon>
        <taxon>Eurotiomycetidae</taxon>
        <taxon>Eurotiales</taxon>
        <taxon>Aspergillaceae</taxon>
        <taxon>Aspergillus</taxon>
        <taxon>Aspergillus subgen. Circumdati</taxon>
    </lineage>
</organism>
<comment type="similarity">
    <text evidence="2 4">Belongs to the eukaryotic RPC7 RNA polymerase subunit family.</text>
</comment>
<keyword evidence="6" id="KW-0240">DNA-directed RNA polymerase</keyword>
<feature type="compositionally biased region" description="Basic residues" evidence="5">
    <location>
        <begin position="1"/>
        <end position="11"/>
    </location>
</feature>
<dbReference type="AlphaFoldDB" id="A0A370C2G4"/>
<reference evidence="6 7" key="1">
    <citation type="submission" date="2018-07" db="EMBL/GenBank/DDBJ databases">
        <title>Section-level genome sequencing of Aspergillus section Nigri to investigate inter- and intra-species variation.</title>
        <authorList>
            <consortium name="DOE Joint Genome Institute"/>
            <person name="Vesth T.C."/>
            <person name="Nybo J.L."/>
            <person name="Theobald S."/>
            <person name="Frisvad J.C."/>
            <person name="Larsen T.O."/>
            <person name="Nielsen K.F."/>
            <person name="Hoof J.B."/>
            <person name="Brandl J."/>
            <person name="Salamov A."/>
            <person name="Riley R."/>
            <person name="Gladden J.M."/>
            <person name="Phatale P."/>
            <person name="Nielsen M.T."/>
            <person name="Lyhne E.K."/>
            <person name="Kogle M.E."/>
            <person name="Strasser K."/>
            <person name="McDonnell E."/>
            <person name="Barry K."/>
            <person name="Clum A."/>
            <person name="Chen C."/>
            <person name="Nolan M."/>
            <person name="Sandor L."/>
            <person name="Kuo A."/>
            <person name="Lipzen A."/>
            <person name="Hainaut M."/>
            <person name="Drula E."/>
            <person name="Tsang A."/>
            <person name="Magnuson J.K."/>
            <person name="Henrissat B."/>
            <person name="Wiebenga A."/>
            <person name="Simmons B.A."/>
            <person name="Makela M.R."/>
            <person name="De vries R.P."/>
            <person name="Grigoriev I.V."/>
            <person name="Mortensen U.H."/>
            <person name="Baker S.E."/>
            <person name="Andersen M.R."/>
        </authorList>
    </citation>
    <scope>NUCLEOTIDE SEQUENCE [LARGE SCALE GENOMIC DNA]</scope>
    <source>
        <strain evidence="6 7">ATCC 13496</strain>
    </source>
</reference>
<dbReference type="InterPro" id="IPR024661">
    <property type="entry name" value="RNA_pol_III_Rpc31"/>
</dbReference>
<proteinExistence type="inferred from homology"/>
<dbReference type="PIRSF" id="PIRSF000777">
    <property type="entry name" value="RNA_polIII_C31"/>
    <property type="match status" value="1"/>
</dbReference>
<dbReference type="Proteomes" id="UP000253845">
    <property type="component" value="Unassembled WGS sequence"/>
</dbReference>
<comment type="function">
    <text evidence="4">DNA-dependent RNA polymerase catalyzes the transcription of DNA into RNA using the four ribonucleoside triphosphates as substrates. Specific peripheric component of RNA polymerase III which synthesizes small RNAs, such as 5S rRNA and tRNAs.</text>
</comment>
<dbReference type="VEuPathDB" id="FungiDB:M747DRAFT_331431"/>
<evidence type="ECO:0000256" key="2">
    <source>
        <dbReference type="ARBA" id="ARBA00008352"/>
    </source>
</evidence>
<evidence type="ECO:0000313" key="7">
    <source>
        <dbReference type="Proteomes" id="UP000253845"/>
    </source>
</evidence>
<evidence type="ECO:0000256" key="4">
    <source>
        <dbReference type="PIRNR" id="PIRNR000777"/>
    </source>
</evidence>
<evidence type="ECO:0000313" key="6">
    <source>
        <dbReference type="EMBL" id="RDH20535.1"/>
    </source>
</evidence>
<feature type="compositionally biased region" description="Acidic residues" evidence="5">
    <location>
        <begin position="242"/>
        <end position="252"/>
    </location>
</feature>
<evidence type="ECO:0000256" key="3">
    <source>
        <dbReference type="ARBA" id="ARBA00023242"/>
    </source>
</evidence>
<evidence type="ECO:0000256" key="5">
    <source>
        <dbReference type="SAM" id="MobiDB-lite"/>
    </source>
</evidence>
<dbReference type="PANTHER" id="PTHR15367:SF2">
    <property type="entry name" value="DNA-DIRECTED RNA POLYMERASE III SUBUNIT"/>
    <property type="match status" value="1"/>
</dbReference>
<protein>
    <recommendedName>
        <fullName evidence="4">DNA-directed RNA polymerase III subunit</fullName>
    </recommendedName>
</protein>
<sequence length="264" mass="29620">MSRFGAKKGRKLPGAEFTWEADPSGEPDTAPTPLFPRKGQVLIMSLYNQKYTVPRARPLTSQEQLQVDFYRTLRERFHDGPYYSILEGAGSTMKKDSAARVNFDPFHGMPSYSGKYQKKKRALPRLQGRQYVMKFFPRELWQTIQPTFKPDAAMDGYVPQVARAGVKRGFEDDDEEEDEDAAKRAKAGGEEGEGAEDDDDGDGDILDPEEEQEGEEEIEDDDFEDDDDEMGGDYNAEQYFDGGDDEYGDDGFGDGGGGGEEDTY</sequence>
<gene>
    <name evidence="6" type="ORF">M747DRAFT_331431</name>
</gene>
<comment type="subcellular location">
    <subcellularLocation>
        <location evidence="1 4">Nucleus</location>
    </subcellularLocation>
</comment>
<feature type="region of interest" description="Disordered" evidence="5">
    <location>
        <begin position="1"/>
        <end position="34"/>
    </location>
</feature>
<comment type="subunit">
    <text evidence="4">Component of the RNA polymerase III (Pol III) complex.</text>
</comment>
<accession>A0A370C2G4</accession>
<dbReference type="Pfam" id="PF11705">
    <property type="entry name" value="RNA_pol_3_Rpc31"/>
    <property type="match status" value="1"/>
</dbReference>
<dbReference type="PANTHER" id="PTHR15367">
    <property type="entry name" value="DNA-DIRECTED RNA POLYMERASE III"/>
    <property type="match status" value="1"/>
</dbReference>
<feature type="compositionally biased region" description="Acidic residues" evidence="5">
    <location>
        <begin position="190"/>
        <end position="231"/>
    </location>
</feature>
<dbReference type="GO" id="GO:0005666">
    <property type="term" value="C:RNA polymerase III complex"/>
    <property type="evidence" value="ECO:0007669"/>
    <property type="project" value="UniProtKB-UniRule"/>
</dbReference>
<dbReference type="GO" id="GO:0006383">
    <property type="term" value="P:transcription by RNA polymerase III"/>
    <property type="evidence" value="ECO:0007669"/>
    <property type="project" value="UniProtKB-UniRule"/>
</dbReference>
<evidence type="ECO:0000256" key="1">
    <source>
        <dbReference type="ARBA" id="ARBA00004123"/>
    </source>
</evidence>
<feature type="region of interest" description="Disordered" evidence="5">
    <location>
        <begin position="168"/>
        <end position="264"/>
    </location>
</feature>
<keyword evidence="3 4" id="KW-0539">Nucleus</keyword>
<keyword evidence="6" id="KW-0804">Transcription</keyword>
<dbReference type="EMBL" id="KZ851914">
    <property type="protein sequence ID" value="RDH20535.1"/>
    <property type="molecule type" value="Genomic_DNA"/>
</dbReference>